<dbReference type="EC" id="3.1.1.29" evidence="1 6"/>
<feature type="binding site" evidence="6">
    <location>
        <position position="64"/>
    </location>
    <ligand>
        <name>tRNA</name>
        <dbReference type="ChEBI" id="CHEBI:17843"/>
    </ligand>
</feature>
<feature type="binding site" evidence="6">
    <location>
        <position position="14"/>
    </location>
    <ligand>
        <name>tRNA</name>
        <dbReference type="ChEBI" id="CHEBI:17843"/>
    </ligand>
</feature>
<comment type="subunit">
    <text evidence="6">Monomer.</text>
</comment>
<accession>A0A2G6KES2</accession>
<dbReference type="SUPFAM" id="SSF53178">
    <property type="entry name" value="Peptidyl-tRNA hydrolase-like"/>
    <property type="match status" value="1"/>
</dbReference>
<comment type="caution">
    <text evidence="7">The sequence shown here is derived from an EMBL/GenBank/DDBJ whole genome shotgun (WGS) entry which is preliminary data.</text>
</comment>
<evidence type="ECO:0000256" key="6">
    <source>
        <dbReference type="HAMAP-Rule" id="MF_00083"/>
    </source>
</evidence>
<dbReference type="PANTHER" id="PTHR17224">
    <property type="entry name" value="PEPTIDYL-TRNA HYDROLASE"/>
    <property type="match status" value="1"/>
</dbReference>
<feature type="site" description="Discriminates between blocked and unblocked aminoacyl-tRNA" evidence="6">
    <location>
        <position position="9"/>
    </location>
</feature>
<protein>
    <recommendedName>
        <fullName evidence="5 6">Peptidyl-tRNA hydrolase</fullName>
        <shortName evidence="6">Pth</shortName>
        <ecNumber evidence="1 6">3.1.1.29</ecNumber>
    </recommendedName>
</protein>
<name>A0A2G6KES2_9BACT</name>
<keyword evidence="2 6" id="KW-0820">tRNA-binding</keyword>
<dbReference type="Proteomes" id="UP000230821">
    <property type="component" value="Unassembled WGS sequence"/>
</dbReference>
<comment type="function">
    <text evidence="6">Catalyzes the release of premature peptidyl moieties from peptidyl-tRNA molecules trapped in stalled 50S ribosomal subunits, and thus maintains levels of free tRNAs and 50S ribosomes.</text>
</comment>
<comment type="function">
    <text evidence="6">Hydrolyzes ribosome-free peptidyl-tRNAs (with 1 or more amino acids incorporated), which drop off the ribosome during protein synthesis, or as a result of ribosome stalling.</text>
</comment>
<dbReference type="NCBIfam" id="TIGR00447">
    <property type="entry name" value="pth"/>
    <property type="match status" value="1"/>
</dbReference>
<comment type="caution">
    <text evidence="6">Lacks conserved residue(s) required for the propagation of feature annotation.</text>
</comment>
<dbReference type="HAMAP" id="MF_00083">
    <property type="entry name" value="Pept_tRNA_hydro_bact"/>
    <property type="match status" value="1"/>
</dbReference>
<comment type="similarity">
    <text evidence="6">Belongs to the PTH family.</text>
</comment>
<dbReference type="EMBL" id="PDSK01000091">
    <property type="protein sequence ID" value="PIE34135.1"/>
    <property type="molecule type" value="Genomic_DNA"/>
</dbReference>
<comment type="subcellular location">
    <subcellularLocation>
        <location evidence="6">Cytoplasm</location>
    </subcellularLocation>
</comment>
<gene>
    <name evidence="6" type="primary">pth</name>
    <name evidence="7" type="ORF">CSA56_08305</name>
</gene>
<evidence type="ECO:0000256" key="2">
    <source>
        <dbReference type="ARBA" id="ARBA00022555"/>
    </source>
</evidence>
<proteinExistence type="inferred from homology"/>
<evidence type="ECO:0000256" key="3">
    <source>
        <dbReference type="ARBA" id="ARBA00022801"/>
    </source>
</evidence>
<evidence type="ECO:0000256" key="1">
    <source>
        <dbReference type="ARBA" id="ARBA00013260"/>
    </source>
</evidence>
<dbReference type="GO" id="GO:0000049">
    <property type="term" value="F:tRNA binding"/>
    <property type="evidence" value="ECO:0007669"/>
    <property type="project" value="UniProtKB-UniRule"/>
</dbReference>
<dbReference type="AlphaFoldDB" id="A0A2G6KES2"/>
<keyword evidence="6" id="KW-0963">Cytoplasm</keyword>
<dbReference type="Pfam" id="PF01195">
    <property type="entry name" value="Pept_tRNA_hydro"/>
    <property type="match status" value="1"/>
</dbReference>
<dbReference type="GO" id="GO:0006515">
    <property type="term" value="P:protein quality control for misfolded or incompletely synthesized proteins"/>
    <property type="evidence" value="ECO:0007669"/>
    <property type="project" value="UniProtKB-UniRule"/>
</dbReference>
<organism evidence="7 8">
    <name type="scientific">candidate division KSB3 bacterium</name>
    <dbReference type="NCBI Taxonomy" id="2044937"/>
    <lineage>
        <taxon>Bacteria</taxon>
        <taxon>candidate division KSB3</taxon>
    </lineage>
</organism>
<comment type="catalytic activity">
    <reaction evidence="6">
        <text>an N-acyl-L-alpha-aminoacyl-tRNA + H2O = an N-acyl-L-amino acid + a tRNA + H(+)</text>
        <dbReference type="Rhea" id="RHEA:54448"/>
        <dbReference type="Rhea" id="RHEA-COMP:10123"/>
        <dbReference type="Rhea" id="RHEA-COMP:13883"/>
        <dbReference type="ChEBI" id="CHEBI:15377"/>
        <dbReference type="ChEBI" id="CHEBI:15378"/>
        <dbReference type="ChEBI" id="CHEBI:59874"/>
        <dbReference type="ChEBI" id="CHEBI:78442"/>
        <dbReference type="ChEBI" id="CHEBI:138191"/>
        <dbReference type="EC" id="3.1.1.29"/>
    </reaction>
</comment>
<feature type="site" description="Stabilizes the basic form of H active site to accept a proton" evidence="6">
    <location>
        <position position="91"/>
    </location>
</feature>
<dbReference type="GO" id="GO:0005737">
    <property type="term" value="C:cytoplasm"/>
    <property type="evidence" value="ECO:0007669"/>
    <property type="project" value="UniProtKB-SubCell"/>
</dbReference>
<evidence type="ECO:0000256" key="4">
    <source>
        <dbReference type="ARBA" id="ARBA00022884"/>
    </source>
</evidence>
<feature type="active site" description="Proton acceptor" evidence="6">
    <location>
        <position position="19"/>
    </location>
</feature>
<dbReference type="Gene3D" id="3.40.50.1470">
    <property type="entry name" value="Peptidyl-tRNA hydrolase"/>
    <property type="match status" value="1"/>
</dbReference>
<keyword evidence="4 6" id="KW-0694">RNA-binding</keyword>
<dbReference type="GO" id="GO:0004045">
    <property type="term" value="F:peptidyl-tRNA hydrolase activity"/>
    <property type="evidence" value="ECO:0007669"/>
    <property type="project" value="UniProtKB-UniRule"/>
</dbReference>
<evidence type="ECO:0000256" key="5">
    <source>
        <dbReference type="ARBA" id="ARBA00050038"/>
    </source>
</evidence>
<evidence type="ECO:0000313" key="8">
    <source>
        <dbReference type="Proteomes" id="UP000230821"/>
    </source>
</evidence>
<sequence>MWCIVGLGNPGKQYAETRHNIGFMMTDLVAEKFPVSCHHTDPAYTLREVTIRDHPVLLVQPQTFMNCSGLAVEKVLRSYHESPDHLIAIYDDLDLIPGRIRIRTRGGDGGHKGVKSLIEYLDTNQFIRLRIGIGRPQPDHSSHVSDTRESVVDYVLQPFREEELPVFGEVMQQAIHAIELLVTDRVSEAMALYNRTSFQEVGNLETHL</sequence>
<dbReference type="InterPro" id="IPR036416">
    <property type="entry name" value="Pept_tRNA_hydro_sf"/>
</dbReference>
<dbReference type="FunFam" id="3.40.50.1470:FF:000001">
    <property type="entry name" value="Peptidyl-tRNA hydrolase"/>
    <property type="match status" value="1"/>
</dbReference>
<dbReference type="GO" id="GO:0072344">
    <property type="term" value="P:rescue of stalled ribosome"/>
    <property type="evidence" value="ECO:0007669"/>
    <property type="project" value="UniProtKB-UniRule"/>
</dbReference>
<evidence type="ECO:0000313" key="7">
    <source>
        <dbReference type="EMBL" id="PIE34135.1"/>
    </source>
</evidence>
<keyword evidence="3 6" id="KW-0378">Hydrolase</keyword>
<reference evidence="7 8" key="1">
    <citation type="submission" date="2017-10" db="EMBL/GenBank/DDBJ databases">
        <title>Novel microbial diversity and functional potential in the marine mammal oral microbiome.</title>
        <authorList>
            <person name="Dudek N.K."/>
            <person name="Sun C.L."/>
            <person name="Burstein D."/>
            <person name="Kantor R.S."/>
            <person name="Aliaga Goltsman D.S."/>
            <person name="Bik E.M."/>
            <person name="Thomas B.C."/>
            <person name="Banfield J.F."/>
            <person name="Relman D.A."/>
        </authorList>
    </citation>
    <scope>NUCLEOTIDE SEQUENCE [LARGE SCALE GENOMIC DNA]</scope>
    <source>
        <strain evidence="7">DOLJORAL78_47_16</strain>
    </source>
</reference>
<feature type="binding site" evidence="6">
    <location>
        <position position="66"/>
    </location>
    <ligand>
        <name>tRNA</name>
        <dbReference type="ChEBI" id="CHEBI:17843"/>
    </ligand>
</feature>
<dbReference type="InterPro" id="IPR001328">
    <property type="entry name" value="Pept_tRNA_hydro"/>
</dbReference>
<dbReference type="CDD" id="cd00462">
    <property type="entry name" value="PTH"/>
    <property type="match status" value="1"/>
</dbReference>
<dbReference type="PANTHER" id="PTHR17224:SF1">
    <property type="entry name" value="PEPTIDYL-TRNA HYDROLASE"/>
    <property type="match status" value="1"/>
</dbReference>